<evidence type="ECO:0000256" key="8">
    <source>
        <dbReference type="ARBA" id="ARBA00038873"/>
    </source>
</evidence>
<comment type="function">
    <text evidence="7">Catalyzes the GTP-dependent phosphorylation of 5-hydroxy-L-lysine.</text>
</comment>
<proteinExistence type="inferred from homology"/>
<evidence type="ECO:0000256" key="1">
    <source>
        <dbReference type="ARBA" id="ARBA00004496"/>
    </source>
</evidence>
<dbReference type="SUPFAM" id="SSF56112">
    <property type="entry name" value="Protein kinase-like (PK-like)"/>
    <property type="match status" value="1"/>
</dbReference>
<dbReference type="FunFam" id="3.90.1200.10:FF:000007">
    <property type="entry name" value="hydroxylysine kinase isoform X1"/>
    <property type="match status" value="1"/>
</dbReference>
<dbReference type="GO" id="GO:0047992">
    <property type="term" value="F:hydroxylysine kinase activity"/>
    <property type="evidence" value="ECO:0007669"/>
    <property type="project" value="UniProtKB-EC"/>
</dbReference>
<dbReference type="OrthoDB" id="9973935at2759"/>
<gene>
    <name evidence="12" type="primary">LOC108669111</name>
</gene>
<comment type="subcellular location">
    <subcellularLocation>
        <location evidence="1">Cytoplasm</location>
    </subcellularLocation>
</comment>
<evidence type="ECO:0000256" key="6">
    <source>
        <dbReference type="ARBA" id="ARBA00036820"/>
    </source>
</evidence>
<accession>A0A8B7NE58</accession>
<evidence type="ECO:0000313" key="12">
    <source>
        <dbReference type="RefSeq" id="XP_018011890.1"/>
    </source>
</evidence>
<dbReference type="PANTHER" id="PTHR21064">
    <property type="entry name" value="AMINOGLYCOSIDE PHOSPHOTRANSFERASE DOMAIN-CONTAINING PROTEIN-RELATED"/>
    <property type="match status" value="1"/>
</dbReference>
<evidence type="ECO:0000256" key="2">
    <source>
        <dbReference type="ARBA" id="ARBA00006219"/>
    </source>
</evidence>
<dbReference type="OMA" id="AAHSCQL"/>
<organism evidence="11 12">
    <name type="scientific">Hyalella azteca</name>
    <name type="common">Amphipod</name>
    <dbReference type="NCBI Taxonomy" id="294128"/>
    <lineage>
        <taxon>Eukaryota</taxon>
        <taxon>Metazoa</taxon>
        <taxon>Ecdysozoa</taxon>
        <taxon>Arthropoda</taxon>
        <taxon>Crustacea</taxon>
        <taxon>Multicrustacea</taxon>
        <taxon>Malacostraca</taxon>
        <taxon>Eumalacostraca</taxon>
        <taxon>Peracarida</taxon>
        <taxon>Amphipoda</taxon>
        <taxon>Senticaudata</taxon>
        <taxon>Talitrida</taxon>
        <taxon>Talitroidea</taxon>
        <taxon>Hyalellidae</taxon>
        <taxon>Hyalella</taxon>
    </lineage>
</organism>
<dbReference type="InterPro" id="IPR050249">
    <property type="entry name" value="Pseudomonas-type_ThrB"/>
</dbReference>
<keyword evidence="5 12" id="KW-0418">Kinase</keyword>
<dbReference type="EC" id="2.7.1.81" evidence="8"/>
<name>A0A8B7NE58_HYAAZ</name>
<evidence type="ECO:0000256" key="9">
    <source>
        <dbReference type="ARBA" id="ARBA00040505"/>
    </source>
</evidence>
<dbReference type="GeneID" id="108669111"/>
<evidence type="ECO:0000313" key="11">
    <source>
        <dbReference type="Proteomes" id="UP000694843"/>
    </source>
</evidence>
<sequence length="378" mass="41457">MTGSGESSGMLKPGEVIKPYVADKEVPSLVKKTFGLDVISFTKFNAYDDLNFHIKVKETSNNEYITSPSSDGYVFKIINSKDSKLTSLLEGQNNFMLHLNSKNYCCPLPLKSLSGKYLAEVELPSDPNANAVQKHAVKLLTFIPGQTLASVPLTPQLCSEAGAYLANMHHDLEGFQDEAISARRFIWMMSETPQVRAFVHAITNSENRDLVTSALNAWESQVLPVIGNLPKGIVHGDFNEQNILVKPSPDTRHEPHPTYTVLGCIDFGDVSSSCYVFDLSVLVMSLLTVDNNDAVAASCIAGYNATRPLSHLEWQVLYECVCGRLCTSLTIGAYSLSQDPGNTYLLTSARLGWGALRRLRDAGKTATLAAWGYHGEER</sequence>
<comment type="catalytic activity">
    <reaction evidence="6">
        <text>(5R)-5-hydroxy-L-lysine + GTP = (5R)-5-phosphooxy-L-lysine + GDP + H(+)</text>
        <dbReference type="Rhea" id="RHEA:19049"/>
        <dbReference type="ChEBI" id="CHEBI:15378"/>
        <dbReference type="ChEBI" id="CHEBI:37565"/>
        <dbReference type="ChEBI" id="CHEBI:57882"/>
        <dbReference type="ChEBI" id="CHEBI:58189"/>
        <dbReference type="ChEBI" id="CHEBI:58357"/>
        <dbReference type="EC" id="2.7.1.81"/>
    </reaction>
</comment>
<dbReference type="PANTHER" id="PTHR21064:SF1">
    <property type="entry name" value="HYDROXYLYSINE KINASE"/>
    <property type="match status" value="1"/>
</dbReference>
<evidence type="ECO:0000256" key="3">
    <source>
        <dbReference type="ARBA" id="ARBA00022490"/>
    </source>
</evidence>
<evidence type="ECO:0000256" key="4">
    <source>
        <dbReference type="ARBA" id="ARBA00022679"/>
    </source>
</evidence>
<keyword evidence="4" id="KW-0808">Transferase</keyword>
<dbReference type="Gene3D" id="3.90.1200.10">
    <property type="match status" value="1"/>
</dbReference>
<dbReference type="AlphaFoldDB" id="A0A8B7NE58"/>
<evidence type="ECO:0000259" key="10">
    <source>
        <dbReference type="Pfam" id="PF01636"/>
    </source>
</evidence>
<dbReference type="InterPro" id="IPR002575">
    <property type="entry name" value="Aminoglycoside_PTrfase"/>
</dbReference>
<keyword evidence="11" id="KW-1185">Reference proteome</keyword>
<protein>
    <recommendedName>
        <fullName evidence="9">Hydroxylysine kinase</fullName>
        <ecNumber evidence="8">2.7.1.81</ecNumber>
    </recommendedName>
</protein>
<evidence type="ECO:0000256" key="5">
    <source>
        <dbReference type="ARBA" id="ARBA00022777"/>
    </source>
</evidence>
<dbReference type="GO" id="GO:0005737">
    <property type="term" value="C:cytoplasm"/>
    <property type="evidence" value="ECO:0007669"/>
    <property type="project" value="UniProtKB-SubCell"/>
</dbReference>
<keyword evidence="3" id="KW-0963">Cytoplasm</keyword>
<dbReference type="InterPro" id="IPR011009">
    <property type="entry name" value="Kinase-like_dom_sf"/>
</dbReference>
<dbReference type="Proteomes" id="UP000694843">
    <property type="component" value="Unplaced"/>
</dbReference>
<dbReference type="RefSeq" id="XP_018011890.1">
    <property type="nucleotide sequence ID" value="XM_018156401.2"/>
</dbReference>
<evidence type="ECO:0000256" key="7">
    <source>
        <dbReference type="ARBA" id="ARBA00037368"/>
    </source>
</evidence>
<reference evidence="12" key="1">
    <citation type="submission" date="2025-08" db="UniProtKB">
        <authorList>
            <consortium name="RefSeq"/>
        </authorList>
    </citation>
    <scope>IDENTIFICATION</scope>
    <source>
        <tissue evidence="12">Whole organism</tissue>
    </source>
</reference>
<dbReference type="Pfam" id="PF01636">
    <property type="entry name" value="APH"/>
    <property type="match status" value="1"/>
</dbReference>
<feature type="domain" description="Aminoglycoside phosphotransferase" evidence="10">
    <location>
        <begin position="60"/>
        <end position="305"/>
    </location>
</feature>
<dbReference type="KEGG" id="hazt:108669111"/>
<comment type="similarity">
    <text evidence="2">Belongs to the aminoglycoside phosphotransferase family.</text>
</comment>